<dbReference type="PANTHER" id="PTHR37166:SF1">
    <property type="entry name" value="PROTEIN FLAG"/>
    <property type="match status" value="1"/>
</dbReference>
<evidence type="ECO:0000256" key="1">
    <source>
        <dbReference type="SAM" id="MobiDB-lite"/>
    </source>
</evidence>
<dbReference type="Pfam" id="PF03646">
    <property type="entry name" value="FlaG"/>
    <property type="match status" value="1"/>
</dbReference>
<evidence type="ECO:0000313" key="3">
    <source>
        <dbReference type="Proteomes" id="UP000268048"/>
    </source>
</evidence>
<dbReference type="InterPro" id="IPR035924">
    <property type="entry name" value="FlaG-like_sf"/>
</dbReference>
<proteinExistence type="predicted"/>
<accession>A0A3G7TK99</accession>
<dbReference type="RefSeq" id="WP_124319792.1">
    <property type="nucleotide sequence ID" value="NZ_CP027753.1"/>
</dbReference>
<dbReference type="AlphaFoldDB" id="A0A3G7TK99"/>
<dbReference type="Gene3D" id="3.30.160.170">
    <property type="entry name" value="FlaG-like"/>
    <property type="match status" value="1"/>
</dbReference>
<organism evidence="2 3">
    <name type="scientific">Pseudomonas chlororaphis</name>
    <dbReference type="NCBI Taxonomy" id="587753"/>
    <lineage>
        <taxon>Bacteria</taxon>
        <taxon>Pseudomonadati</taxon>
        <taxon>Pseudomonadota</taxon>
        <taxon>Gammaproteobacteria</taxon>
        <taxon>Pseudomonadales</taxon>
        <taxon>Pseudomonadaceae</taxon>
        <taxon>Pseudomonas</taxon>
    </lineage>
</organism>
<gene>
    <name evidence="2" type="ORF">C4K04_1836</name>
</gene>
<dbReference type="SUPFAM" id="SSF160214">
    <property type="entry name" value="FlaG-like"/>
    <property type="match status" value="1"/>
</dbReference>
<protein>
    <submittedName>
        <fullName evidence="2">Flagellar protein FlaG</fullName>
    </submittedName>
</protein>
<evidence type="ECO:0000313" key="2">
    <source>
        <dbReference type="EMBL" id="AZE47524.1"/>
    </source>
</evidence>
<keyword evidence="2" id="KW-0969">Cilium</keyword>
<reference evidence="2 3" key="1">
    <citation type="submission" date="2018-03" db="EMBL/GenBank/DDBJ databases">
        <title>Diversity of phytobeneficial traits revealed by whole-genome analysis of worldwide-isolated phenazine-producing Pseudomonas spp.</title>
        <authorList>
            <person name="Biessy A."/>
            <person name="Novinscak A."/>
            <person name="Blom J."/>
            <person name="Leger G."/>
            <person name="Thomashow L.S."/>
            <person name="Cazorla F.M."/>
            <person name="Josic D."/>
            <person name="Filion M."/>
        </authorList>
    </citation>
    <scope>NUCLEOTIDE SEQUENCE [LARGE SCALE GENOMIC DNA]</scope>
    <source>
        <strain evidence="2 3">B25</strain>
    </source>
</reference>
<dbReference type="EMBL" id="CP027753">
    <property type="protein sequence ID" value="AZE47524.1"/>
    <property type="molecule type" value="Genomic_DNA"/>
</dbReference>
<dbReference type="Proteomes" id="UP000268048">
    <property type="component" value="Chromosome"/>
</dbReference>
<sequence length="119" mass="12940">MDMSVKLNVTYPAPKPIPAVTDKLSETKPQAVDAVPAADKKSRESDETKLKLAVQEIEKFVQSIKRNLEFSIDEHSGKVIVKVIASETGEVVRQIPSAEALKLADSLANASHVLFDAKV</sequence>
<name>A0A3G7TK99_9PSED</name>
<keyword evidence="2" id="KW-0966">Cell projection</keyword>
<dbReference type="PANTHER" id="PTHR37166">
    <property type="entry name" value="PROTEIN FLAG"/>
    <property type="match status" value="1"/>
</dbReference>
<keyword evidence="2" id="KW-0282">Flagellum</keyword>
<feature type="region of interest" description="Disordered" evidence="1">
    <location>
        <begin position="13"/>
        <end position="46"/>
    </location>
</feature>
<dbReference type="InterPro" id="IPR005186">
    <property type="entry name" value="FlaG"/>
</dbReference>